<dbReference type="STRING" id="1561998.A0A1I7TF37"/>
<evidence type="ECO:0000313" key="3">
    <source>
        <dbReference type="WBParaSite" id="Csp11.Scaffold597.g5322.t1"/>
    </source>
</evidence>
<keyword evidence="1" id="KW-1133">Transmembrane helix</keyword>
<protein>
    <submittedName>
        <fullName evidence="3">G protein-coupled receptor</fullName>
    </submittedName>
</protein>
<dbReference type="InterPro" id="IPR019429">
    <property type="entry name" value="7TM_GPCR_serpentine_rcpt_Sri"/>
</dbReference>
<keyword evidence="1" id="KW-0472">Membrane</keyword>
<sequence length="151" mass="17233">MYDFSGNLWTTVVGVASMAYISVFSLYGAYLGLHTIYILQNVRMHLSPQIYALHKSAMISLFLQCAVPLFCVILPFNFIFLVIYHDWWQYQEAATCTIFLMAAHSMVSSLVLILSNQRFRRLIKEKMIVIPGRLKGALTPYSIQTTITPLT</sequence>
<dbReference type="eggNOG" id="ENOG502TGNR">
    <property type="taxonomic scope" value="Eukaryota"/>
</dbReference>
<reference evidence="3" key="1">
    <citation type="submission" date="2016-11" db="UniProtKB">
        <authorList>
            <consortium name="WormBaseParasite"/>
        </authorList>
    </citation>
    <scope>IDENTIFICATION</scope>
</reference>
<dbReference type="Proteomes" id="UP000095282">
    <property type="component" value="Unplaced"/>
</dbReference>
<dbReference type="SUPFAM" id="SSF81321">
    <property type="entry name" value="Family A G protein-coupled receptor-like"/>
    <property type="match status" value="1"/>
</dbReference>
<name>A0A1I7TF37_9PELO</name>
<feature type="transmembrane region" description="Helical" evidence="1">
    <location>
        <begin position="12"/>
        <end position="39"/>
    </location>
</feature>
<dbReference type="PANTHER" id="PTHR46964">
    <property type="entry name" value="SERPENTINE RECEPTOR, CLASS I-RELATED"/>
    <property type="match status" value="1"/>
</dbReference>
<dbReference type="Pfam" id="PF10327">
    <property type="entry name" value="7TM_GPCR_Sri"/>
    <property type="match status" value="1"/>
</dbReference>
<evidence type="ECO:0000313" key="2">
    <source>
        <dbReference type="Proteomes" id="UP000095282"/>
    </source>
</evidence>
<dbReference type="PANTHER" id="PTHR46964:SF2">
    <property type="entry name" value="SERPENTINE RECEPTOR, CLASS T"/>
    <property type="match status" value="1"/>
</dbReference>
<keyword evidence="2" id="KW-1185">Reference proteome</keyword>
<feature type="transmembrane region" description="Helical" evidence="1">
    <location>
        <begin position="59"/>
        <end position="84"/>
    </location>
</feature>
<feature type="transmembrane region" description="Helical" evidence="1">
    <location>
        <begin position="90"/>
        <end position="114"/>
    </location>
</feature>
<accession>A0A1I7TF37</accession>
<evidence type="ECO:0000256" key="1">
    <source>
        <dbReference type="SAM" id="Phobius"/>
    </source>
</evidence>
<dbReference type="AlphaFoldDB" id="A0A1I7TF37"/>
<keyword evidence="1" id="KW-0812">Transmembrane</keyword>
<dbReference type="WBParaSite" id="Csp11.Scaffold597.g5322.t1">
    <property type="protein sequence ID" value="Csp11.Scaffold597.g5322.t1"/>
    <property type="gene ID" value="Csp11.Scaffold597.g5322"/>
</dbReference>
<proteinExistence type="predicted"/>
<organism evidence="2 3">
    <name type="scientific">Caenorhabditis tropicalis</name>
    <dbReference type="NCBI Taxonomy" id="1561998"/>
    <lineage>
        <taxon>Eukaryota</taxon>
        <taxon>Metazoa</taxon>
        <taxon>Ecdysozoa</taxon>
        <taxon>Nematoda</taxon>
        <taxon>Chromadorea</taxon>
        <taxon>Rhabditida</taxon>
        <taxon>Rhabditina</taxon>
        <taxon>Rhabditomorpha</taxon>
        <taxon>Rhabditoidea</taxon>
        <taxon>Rhabditidae</taxon>
        <taxon>Peloderinae</taxon>
        <taxon>Caenorhabditis</taxon>
    </lineage>
</organism>